<keyword evidence="4" id="KW-0187">Copper transport</keyword>
<keyword evidence="4" id="KW-0813">Transport</keyword>
<keyword evidence="4" id="KW-0186">Copper</keyword>
<reference evidence="5 6" key="1">
    <citation type="submission" date="2021-02" db="EMBL/GenBank/DDBJ databases">
        <title>Genome assembly of Pseudopithomyces chartarum.</title>
        <authorList>
            <person name="Jauregui R."/>
            <person name="Singh J."/>
            <person name="Voisey C."/>
        </authorList>
    </citation>
    <scope>NUCLEOTIDE SEQUENCE [LARGE SCALE GENOMIC DNA]</scope>
    <source>
        <strain evidence="5 6">AGR01</strain>
    </source>
</reference>
<protein>
    <recommendedName>
        <fullName evidence="4">Copper transport protein</fullName>
    </recommendedName>
</protein>
<organism evidence="5 6">
    <name type="scientific">Pseudopithomyces chartarum</name>
    <dbReference type="NCBI Taxonomy" id="1892770"/>
    <lineage>
        <taxon>Eukaryota</taxon>
        <taxon>Fungi</taxon>
        <taxon>Dikarya</taxon>
        <taxon>Ascomycota</taxon>
        <taxon>Pezizomycotina</taxon>
        <taxon>Dothideomycetes</taxon>
        <taxon>Pleosporomycetidae</taxon>
        <taxon>Pleosporales</taxon>
        <taxon>Massarineae</taxon>
        <taxon>Didymosphaeriaceae</taxon>
        <taxon>Pseudopithomyces</taxon>
    </lineage>
</organism>
<keyword evidence="1 4" id="KW-0812">Transmembrane</keyword>
<dbReference type="PANTHER" id="PTHR12483">
    <property type="entry name" value="SOLUTE CARRIER FAMILY 31 COPPER TRANSPORTERS"/>
    <property type="match status" value="1"/>
</dbReference>
<comment type="subcellular location">
    <subcellularLocation>
        <location evidence="4">Membrane</location>
        <topology evidence="4">Multi-pass membrane protein</topology>
    </subcellularLocation>
</comment>
<dbReference type="GO" id="GO:0016020">
    <property type="term" value="C:membrane"/>
    <property type="evidence" value="ECO:0007669"/>
    <property type="project" value="UniProtKB-SubCell"/>
</dbReference>
<dbReference type="GO" id="GO:0005375">
    <property type="term" value="F:copper ion transmembrane transporter activity"/>
    <property type="evidence" value="ECO:0007669"/>
    <property type="project" value="UniProtKB-UniRule"/>
</dbReference>
<feature type="transmembrane region" description="Helical" evidence="4">
    <location>
        <begin position="43"/>
        <end position="62"/>
    </location>
</feature>
<evidence type="ECO:0000256" key="3">
    <source>
        <dbReference type="ARBA" id="ARBA00023136"/>
    </source>
</evidence>
<comment type="similarity">
    <text evidence="4">Belongs to the copper transporter (Ctr) (TC 1.A.56) family. SLC31A subfamily.</text>
</comment>
<accession>A0AAN6LM71</accession>
<dbReference type="InterPro" id="IPR007274">
    <property type="entry name" value="Cop_transporter"/>
</dbReference>
<gene>
    <name evidence="5" type="ORF">GRF29_216g1279729</name>
</gene>
<dbReference type="Proteomes" id="UP001280581">
    <property type="component" value="Unassembled WGS sequence"/>
</dbReference>
<dbReference type="AlphaFoldDB" id="A0AAN6LM71"/>
<evidence type="ECO:0000256" key="2">
    <source>
        <dbReference type="ARBA" id="ARBA00022989"/>
    </source>
</evidence>
<keyword evidence="4" id="KW-0406">Ion transport</keyword>
<dbReference type="PANTHER" id="PTHR12483:SF79">
    <property type="entry name" value="COPPER TRANSPORT PROTEIN"/>
    <property type="match status" value="1"/>
</dbReference>
<evidence type="ECO:0000313" key="6">
    <source>
        <dbReference type="Proteomes" id="UP001280581"/>
    </source>
</evidence>
<keyword evidence="2 4" id="KW-1133">Transmembrane helix</keyword>
<comment type="caution">
    <text evidence="5">The sequence shown here is derived from an EMBL/GenBank/DDBJ whole genome shotgun (WGS) entry which is preliminary data.</text>
</comment>
<keyword evidence="6" id="KW-1185">Reference proteome</keyword>
<proteinExistence type="inferred from homology"/>
<evidence type="ECO:0000313" key="5">
    <source>
        <dbReference type="EMBL" id="KAK3197785.1"/>
    </source>
</evidence>
<evidence type="ECO:0000256" key="1">
    <source>
        <dbReference type="ARBA" id="ARBA00022692"/>
    </source>
</evidence>
<feature type="transmembrane region" description="Helical" evidence="4">
    <location>
        <begin position="119"/>
        <end position="139"/>
    </location>
</feature>
<keyword evidence="3 4" id="KW-0472">Membrane</keyword>
<dbReference type="Pfam" id="PF04145">
    <property type="entry name" value="Ctr"/>
    <property type="match status" value="1"/>
</dbReference>
<feature type="transmembrane region" description="Helical" evidence="4">
    <location>
        <begin position="145"/>
        <end position="166"/>
    </location>
</feature>
<name>A0AAN6LM71_9PLEO</name>
<dbReference type="EMBL" id="WVTA01000018">
    <property type="protein sequence ID" value="KAK3197785.1"/>
    <property type="molecule type" value="Genomic_DNA"/>
</dbReference>
<sequence length="195" mass="21601">MSHGHSTNATMLGAGECQMEMLWNWRVMDACFLSGSWHVKNNAMFAASCIGAALLVVALEFLRRCSSEWDQYLLRQFQRQLRIQQAALTNAMPSNCCDGPAKTLGTHFATFRATSLQQLVRAIIHGITLGVAYLLMLLVMSFNGFIFISIILGAILGKFLCDWMVVRIPYEAVDREEKDERRSSIAAAGPTGCCA</sequence>
<evidence type="ECO:0000256" key="4">
    <source>
        <dbReference type="RuleBase" id="RU367022"/>
    </source>
</evidence>